<evidence type="ECO:0000256" key="12">
    <source>
        <dbReference type="ARBA" id="ARBA00023239"/>
    </source>
</evidence>
<dbReference type="GO" id="GO:0005524">
    <property type="term" value="F:ATP binding"/>
    <property type="evidence" value="ECO:0007669"/>
    <property type="project" value="InterPro"/>
</dbReference>
<evidence type="ECO:0000313" key="19">
    <source>
        <dbReference type="EMBL" id="KQS43890.1"/>
    </source>
</evidence>
<keyword evidence="20" id="KW-1185">Reference proteome</keyword>
<dbReference type="SUPFAM" id="SSF55073">
    <property type="entry name" value="Nucleotide cyclase"/>
    <property type="match status" value="1"/>
</dbReference>
<keyword evidence="11" id="KW-0325">Glycoprotein</keyword>
<evidence type="ECO:0000256" key="15">
    <source>
        <dbReference type="RuleBase" id="RU003431"/>
    </source>
</evidence>
<dbReference type="CDD" id="cd07302">
    <property type="entry name" value="CHD"/>
    <property type="match status" value="1"/>
</dbReference>
<comment type="similarity">
    <text evidence="14">Belongs to the adenylyl cyclase class-4/guanylyl cyclase family.</text>
</comment>
<dbReference type="PROSITE" id="PS00452">
    <property type="entry name" value="GUANYLATE_CYCLASE_1"/>
    <property type="match status" value="1"/>
</dbReference>
<dbReference type="Gene3D" id="1.10.510.10">
    <property type="entry name" value="Transferase(Phosphotransferase) domain 1"/>
    <property type="match status" value="1"/>
</dbReference>
<evidence type="ECO:0000256" key="6">
    <source>
        <dbReference type="ARBA" id="ARBA00022741"/>
    </source>
</evidence>
<dbReference type="EC" id="4.6.1.2" evidence="3 15"/>
<evidence type="ECO:0000256" key="4">
    <source>
        <dbReference type="ARBA" id="ARBA00022692"/>
    </source>
</evidence>
<dbReference type="GO" id="GO:0001653">
    <property type="term" value="F:peptide receptor activity"/>
    <property type="evidence" value="ECO:0007669"/>
    <property type="project" value="TreeGrafter"/>
</dbReference>
<dbReference type="OrthoDB" id="1890790at2759"/>
<dbReference type="GO" id="GO:0005525">
    <property type="term" value="F:GTP binding"/>
    <property type="evidence" value="ECO:0007669"/>
    <property type="project" value="UniProtKB-KW"/>
</dbReference>
<evidence type="ECO:0000256" key="14">
    <source>
        <dbReference type="RuleBase" id="RU000405"/>
    </source>
</evidence>
<dbReference type="CDD" id="cd06370">
    <property type="entry name" value="PBP1_SAP_GC-like"/>
    <property type="match status" value="1"/>
</dbReference>
<dbReference type="Pfam" id="PF00211">
    <property type="entry name" value="Guanylate_cyc"/>
    <property type="match status" value="1"/>
</dbReference>
<dbReference type="SUPFAM" id="SSF53822">
    <property type="entry name" value="Periplasmic binding protein-like I"/>
    <property type="match status" value="1"/>
</dbReference>
<name>A0A0Q5UJB7_DROER</name>
<evidence type="ECO:0000256" key="3">
    <source>
        <dbReference type="ARBA" id="ARBA00012202"/>
    </source>
</evidence>
<feature type="signal peptide" evidence="16">
    <location>
        <begin position="1"/>
        <end position="38"/>
    </location>
</feature>
<dbReference type="InterPro" id="IPR011645">
    <property type="entry name" value="HNOB_dom_associated"/>
</dbReference>
<dbReference type="GO" id="GO:0004016">
    <property type="term" value="F:adenylate cyclase activity"/>
    <property type="evidence" value="ECO:0007669"/>
    <property type="project" value="TreeGrafter"/>
</dbReference>
<dbReference type="GO" id="GO:0004383">
    <property type="term" value="F:guanylate cyclase activity"/>
    <property type="evidence" value="ECO:0007669"/>
    <property type="project" value="UniProtKB-EC"/>
</dbReference>
<dbReference type="Proteomes" id="UP000008711">
    <property type="component" value="Unassembled WGS sequence"/>
</dbReference>
<dbReference type="PROSITE" id="PS50011">
    <property type="entry name" value="PROTEIN_KINASE_DOM"/>
    <property type="match status" value="1"/>
</dbReference>
<evidence type="ECO:0000256" key="1">
    <source>
        <dbReference type="ARBA" id="ARBA00001436"/>
    </source>
</evidence>
<dbReference type="SMART" id="SM00220">
    <property type="entry name" value="S_TKc"/>
    <property type="match status" value="1"/>
</dbReference>
<reference evidence="19 20" key="1">
    <citation type="journal article" date="2007" name="Nature">
        <title>Evolution of genes and genomes on the Drosophila phylogeny.</title>
        <authorList>
            <consortium name="Drosophila 12 Genomes Consortium"/>
            <person name="Clark A.G."/>
            <person name="Eisen M.B."/>
            <person name="Smith D.R."/>
            <person name="Bergman C.M."/>
            <person name="Oliver B."/>
            <person name="Markow T.A."/>
            <person name="Kaufman T.C."/>
            <person name="Kellis M."/>
            <person name="Gelbart W."/>
            <person name="Iyer V.N."/>
            <person name="Pollard D.A."/>
            <person name="Sackton T.B."/>
            <person name="Larracuente A.M."/>
            <person name="Singh N.D."/>
            <person name="Abad J.P."/>
            <person name="Abt D.N."/>
            <person name="Adryan B."/>
            <person name="Aguade M."/>
            <person name="Akashi H."/>
            <person name="Anderson W.W."/>
            <person name="Aquadro C.F."/>
            <person name="Ardell D.H."/>
            <person name="Arguello R."/>
            <person name="Artieri C.G."/>
            <person name="Barbash D.A."/>
            <person name="Barker D."/>
            <person name="Barsanti P."/>
            <person name="Batterham P."/>
            <person name="Batzoglou S."/>
            <person name="Begun D."/>
            <person name="Bhutkar A."/>
            <person name="Blanco E."/>
            <person name="Bosak S.A."/>
            <person name="Bradley R.K."/>
            <person name="Brand A.D."/>
            <person name="Brent M.R."/>
            <person name="Brooks A.N."/>
            <person name="Brown R.H."/>
            <person name="Butlin R.K."/>
            <person name="Caggese C."/>
            <person name="Calvi B.R."/>
            <person name="Bernardo de Carvalho A."/>
            <person name="Caspi A."/>
            <person name="Castrezana S."/>
            <person name="Celniker S.E."/>
            <person name="Chang J.L."/>
            <person name="Chapple C."/>
            <person name="Chatterji S."/>
            <person name="Chinwalla A."/>
            <person name="Civetta A."/>
            <person name="Clifton S.W."/>
            <person name="Comeron J.M."/>
            <person name="Costello J.C."/>
            <person name="Coyne J.A."/>
            <person name="Daub J."/>
            <person name="David R.G."/>
            <person name="Delcher A.L."/>
            <person name="Delehaunty K."/>
            <person name="Do C.B."/>
            <person name="Ebling H."/>
            <person name="Edwards K."/>
            <person name="Eickbush T."/>
            <person name="Evans J.D."/>
            <person name="Filipski A."/>
            <person name="Findeiss S."/>
            <person name="Freyhult E."/>
            <person name="Fulton L."/>
            <person name="Fulton R."/>
            <person name="Garcia A.C."/>
            <person name="Gardiner A."/>
            <person name="Garfield D.A."/>
            <person name="Garvin B.E."/>
            <person name="Gibson G."/>
            <person name="Gilbert D."/>
            <person name="Gnerre S."/>
            <person name="Godfrey J."/>
            <person name="Good R."/>
            <person name="Gotea V."/>
            <person name="Gravely B."/>
            <person name="Greenberg A.J."/>
            <person name="Griffiths-Jones S."/>
            <person name="Gross S."/>
            <person name="Guigo R."/>
            <person name="Gustafson E.A."/>
            <person name="Haerty W."/>
            <person name="Hahn M.W."/>
            <person name="Halligan D.L."/>
            <person name="Halpern A.L."/>
            <person name="Halter G.M."/>
            <person name="Han M.V."/>
            <person name="Heger A."/>
            <person name="Hillier L."/>
            <person name="Hinrichs A.S."/>
            <person name="Holmes I."/>
            <person name="Hoskins R.A."/>
            <person name="Hubisz M.J."/>
            <person name="Hultmark D."/>
            <person name="Huntley M.A."/>
            <person name="Jaffe D.B."/>
            <person name="Jagadeeshan S."/>
            <person name="Jeck W.R."/>
            <person name="Johnson J."/>
            <person name="Jones C.D."/>
            <person name="Jordan W.C."/>
            <person name="Karpen G.H."/>
            <person name="Kataoka E."/>
            <person name="Keightley P.D."/>
            <person name="Kheradpour P."/>
            <person name="Kirkness E.F."/>
            <person name="Koerich L.B."/>
            <person name="Kristiansen K."/>
            <person name="Kudrna D."/>
            <person name="Kulathinal R.J."/>
            <person name="Kumar S."/>
            <person name="Kwok R."/>
            <person name="Lander E."/>
            <person name="Langley C.H."/>
            <person name="Lapoint R."/>
            <person name="Lazzaro B.P."/>
            <person name="Lee S.J."/>
            <person name="Levesque L."/>
            <person name="Li R."/>
            <person name="Lin C.F."/>
            <person name="Lin M.F."/>
            <person name="Lindblad-Toh K."/>
            <person name="Llopart A."/>
            <person name="Long M."/>
            <person name="Low L."/>
            <person name="Lozovsky E."/>
            <person name="Lu J."/>
            <person name="Luo M."/>
            <person name="Machado C.A."/>
            <person name="Makalowski W."/>
            <person name="Marzo M."/>
            <person name="Matsuda M."/>
            <person name="Matzkin L."/>
            <person name="McAllister B."/>
            <person name="McBride C.S."/>
            <person name="McKernan B."/>
            <person name="McKernan K."/>
            <person name="Mendez-Lago M."/>
            <person name="Minx P."/>
            <person name="Mollenhauer M.U."/>
            <person name="Montooth K."/>
            <person name="Mount S.M."/>
            <person name="Mu X."/>
            <person name="Myers E."/>
            <person name="Negre B."/>
            <person name="Newfeld S."/>
            <person name="Nielsen R."/>
            <person name="Noor M.A."/>
            <person name="O'Grady P."/>
            <person name="Pachter L."/>
            <person name="Papaceit M."/>
            <person name="Parisi M.J."/>
            <person name="Parisi M."/>
            <person name="Parts L."/>
            <person name="Pedersen J.S."/>
            <person name="Pesole G."/>
            <person name="Phillippy A.M."/>
            <person name="Ponting C.P."/>
            <person name="Pop M."/>
            <person name="Porcelli D."/>
            <person name="Powell J.R."/>
            <person name="Prohaska S."/>
            <person name="Pruitt K."/>
            <person name="Puig M."/>
            <person name="Quesneville H."/>
            <person name="Ram K.R."/>
            <person name="Rand D."/>
            <person name="Rasmussen M.D."/>
            <person name="Reed L.K."/>
            <person name="Reenan R."/>
            <person name="Reily A."/>
            <person name="Remington K.A."/>
            <person name="Rieger T.T."/>
            <person name="Ritchie M.G."/>
            <person name="Robin C."/>
            <person name="Rogers Y.H."/>
            <person name="Rohde C."/>
            <person name="Rozas J."/>
            <person name="Rubenfield M.J."/>
            <person name="Ruiz A."/>
            <person name="Russo S."/>
            <person name="Salzberg S.L."/>
            <person name="Sanchez-Gracia A."/>
            <person name="Saranga D.J."/>
            <person name="Sato H."/>
            <person name="Schaeffer S.W."/>
            <person name="Schatz M.C."/>
            <person name="Schlenke T."/>
            <person name="Schwartz R."/>
            <person name="Segarra C."/>
            <person name="Singh R.S."/>
            <person name="Sirot L."/>
            <person name="Sirota M."/>
            <person name="Sisneros N.B."/>
            <person name="Smith C.D."/>
            <person name="Smith T.F."/>
            <person name="Spieth J."/>
            <person name="Stage D.E."/>
            <person name="Stark A."/>
            <person name="Stephan W."/>
            <person name="Strausberg R.L."/>
            <person name="Strempel S."/>
            <person name="Sturgill D."/>
            <person name="Sutton G."/>
            <person name="Sutton G.G."/>
            <person name="Tao W."/>
            <person name="Teichmann S."/>
            <person name="Tobari Y.N."/>
            <person name="Tomimura Y."/>
            <person name="Tsolas J.M."/>
            <person name="Valente V.L."/>
            <person name="Venter E."/>
            <person name="Venter J.C."/>
            <person name="Vicario S."/>
            <person name="Vieira F.G."/>
            <person name="Vilella A.J."/>
            <person name="Villasante A."/>
            <person name="Walenz B."/>
            <person name="Wang J."/>
            <person name="Wasserman M."/>
            <person name="Watts T."/>
            <person name="Wilson D."/>
            <person name="Wilson R.K."/>
            <person name="Wing R.A."/>
            <person name="Wolfner M.F."/>
            <person name="Wong A."/>
            <person name="Wong G.K."/>
            <person name="Wu C.I."/>
            <person name="Wu G."/>
            <person name="Yamamoto D."/>
            <person name="Yang H.P."/>
            <person name="Yang S.P."/>
            <person name="Yorke J.A."/>
            <person name="Yoshida K."/>
            <person name="Zdobnov E."/>
            <person name="Zhang P."/>
            <person name="Zhang Y."/>
            <person name="Zimin A.V."/>
            <person name="Baldwin J."/>
            <person name="Abdouelleil A."/>
            <person name="Abdulkadir J."/>
            <person name="Abebe A."/>
            <person name="Abera B."/>
            <person name="Abreu J."/>
            <person name="Acer S.C."/>
            <person name="Aftuck L."/>
            <person name="Alexander A."/>
            <person name="An P."/>
            <person name="Anderson E."/>
            <person name="Anderson S."/>
            <person name="Arachi H."/>
            <person name="Azer M."/>
            <person name="Bachantsang P."/>
            <person name="Barry A."/>
            <person name="Bayul T."/>
            <person name="Berlin A."/>
            <person name="Bessette D."/>
            <person name="Bloom T."/>
            <person name="Blye J."/>
            <person name="Boguslavskiy L."/>
            <person name="Bonnet C."/>
            <person name="Boukhgalter B."/>
            <person name="Bourzgui I."/>
            <person name="Brown A."/>
            <person name="Cahill P."/>
            <person name="Channer S."/>
            <person name="Cheshatsang Y."/>
            <person name="Chuda L."/>
            <person name="Citroen M."/>
            <person name="Collymore A."/>
            <person name="Cooke P."/>
            <person name="Costello M."/>
            <person name="D'Aco K."/>
            <person name="Daza R."/>
            <person name="De Haan G."/>
            <person name="DeGray S."/>
            <person name="DeMaso C."/>
            <person name="Dhargay N."/>
            <person name="Dooley K."/>
            <person name="Dooley E."/>
            <person name="Doricent M."/>
            <person name="Dorje P."/>
            <person name="Dorjee K."/>
            <person name="Dupes A."/>
            <person name="Elong R."/>
            <person name="Falk J."/>
            <person name="Farina A."/>
            <person name="Faro S."/>
            <person name="Ferguson D."/>
            <person name="Fisher S."/>
            <person name="Foley C.D."/>
            <person name="Franke A."/>
            <person name="Friedrich D."/>
            <person name="Gadbois L."/>
            <person name="Gearin G."/>
            <person name="Gearin C.R."/>
            <person name="Giannoukos G."/>
            <person name="Goode T."/>
            <person name="Graham J."/>
            <person name="Grandbois E."/>
            <person name="Grewal S."/>
            <person name="Gyaltsen K."/>
            <person name="Hafez N."/>
            <person name="Hagos B."/>
            <person name="Hall J."/>
            <person name="Henson C."/>
            <person name="Hollinger A."/>
            <person name="Honan T."/>
            <person name="Huard M.D."/>
            <person name="Hughes L."/>
            <person name="Hurhula B."/>
            <person name="Husby M.E."/>
            <person name="Kamat A."/>
            <person name="Kanga B."/>
            <person name="Kashin S."/>
            <person name="Khazanovich D."/>
            <person name="Kisner P."/>
            <person name="Lance K."/>
            <person name="Lara M."/>
            <person name="Lee W."/>
            <person name="Lennon N."/>
            <person name="Letendre F."/>
            <person name="LeVine R."/>
            <person name="Lipovsky A."/>
            <person name="Liu X."/>
            <person name="Liu J."/>
            <person name="Liu S."/>
            <person name="Lokyitsang T."/>
            <person name="Lokyitsang Y."/>
            <person name="Lubonja R."/>
            <person name="Lui A."/>
            <person name="MacDonald P."/>
            <person name="Magnisalis V."/>
            <person name="Maru K."/>
            <person name="Matthews C."/>
            <person name="McCusker W."/>
            <person name="McDonough S."/>
            <person name="Mehta T."/>
            <person name="Meldrim J."/>
            <person name="Meneus L."/>
            <person name="Mihai O."/>
            <person name="Mihalev A."/>
            <person name="Mihova T."/>
            <person name="Mittelman R."/>
            <person name="Mlenga V."/>
            <person name="Montmayeur A."/>
            <person name="Mulrain L."/>
            <person name="Navidi A."/>
            <person name="Naylor J."/>
            <person name="Negash T."/>
            <person name="Nguyen T."/>
            <person name="Nguyen N."/>
            <person name="Nicol R."/>
            <person name="Norbu C."/>
            <person name="Norbu N."/>
            <person name="Novod N."/>
            <person name="O'Neill B."/>
            <person name="Osman S."/>
            <person name="Markiewicz E."/>
            <person name="Oyono O.L."/>
            <person name="Patti C."/>
            <person name="Phunkhang P."/>
            <person name="Pierre F."/>
            <person name="Priest M."/>
            <person name="Raghuraman S."/>
            <person name="Rege F."/>
            <person name="Reyes R."/>
            <person name="Rise C."/>
            <person name="Rogov P."/>
            <person name="Ross K."/>
            <person name="Ryan E."/>
            <person name="Settipalli S."/>
            <person name="Shea T."/>
            <person name="Sherpa N."/>
            <person name="Shi L."/>
            <person name="Shih D."/>
            <person name="Sparrow T."/>
            <person name="Spaulding J."/>
            <person name="Stalker J."/>
            <person name="Stange-Thomann N."/>
            <person name="Stavropoulos S."/>
            <person name="Stone C."/>
            <person name="Strader C."/>
            <person name="Tesfaye S."/>
            <person name="Thomson T."/>
            <person name="Thoulutsang Y."/>
            <person name="Thoulutsang D."/>
            <person name="Topham K."/>
            <person name="Topping I."/>
            <person name="Tsamla T."/>
            <person name="Vassiliev H."/>
            <person name="Vo A."/>
            <person name="Wangchuk T."/>
            <person name="Wangdi T."/>
            <person name="Weiand M."/>
            <person name="Wilkinson J."/>
            <person name="Wilson A."/>
            <person name="Yadav S."/>
            <person name="Young G."/>
            <person name="Yu Q."/>
            <person name="Zembek L."/>
            <person name="Zhong D."/>
            <person name="Zimmer A."/>
            <person name="Zwirko Z."/>
            <person name="Jaffe D.B."/>
            <person name="Alvarez P."/>
            <person name="Brockman W."/>
            <person name="Butler J."/>
            <person name="Chin C."/>
            <person name="Gnerre S."/>
            <person name="Grabherr M."/>
            <person name="Kleber M."/>
            <person name="Mauceli E."/>
            <person name="MacCallum I."/>
        </authorList>
    </citation>
    <scope>NUCLEOTIDE SEQUENCE [LARGE SCALE GENOMIC DNA]</scope>
    <source>
        <strain evidence="19 20">TSC#14021-0224.01</strain>
    </source>
</reference>
<evidence type="ECO:0000256" key="5">
    <source>
        <dbReference type="ARBA" id="ARBA00022729"/>
    </source>
</evidence>
<dbReference type="FunFam" id="1.10.510.10:FF:000420">
    <property type="entry name" value="Guanylate cyclase"/>
    <property type="match status" value="1"/>
</dbReference>
<reference evidence="19 20" key="2">
    <citation type="journal article" date="2008" name="Bioinformatics">
        <title>Assembly reconciliation.</title>
        <authorList>
            <person name="Zimin A.V."/>
            <person name="Smith D.R."/>
            <person name="Sutton G."/>
            <person name="Yorke J.A."/>
        </authorList>
    </citation>
    <scope>NUCLEOTIDE SEQUENCE [LARGE SCALE GENOMIC DNA]</scope>
    <source>
        <strain evidence="19 20">TSC#14021-0224.01</strain>
    </source>
</reference>
<dbReference type="PROSITE" id="PS50125">
    <property type="entry name" value="GUANYLATE_CYCLASE_2"/>
    <property type="match status" value="1"/>
</dbReference>
<proteinExistence type="inferred from homology"/>
<evidence type="ECO:0000256" key="10">
    <source>
        <dbReference type="ARBA" id="ARBA00023170"/>
    </source>
</evidence>
<dbReference type="InterPro" id="IPR001828">
    <property type="entry name" value="ANF_lig-bd_rcpt"/>
</dbReference>
<dbReference type="GO" id="GO:0045792">
    <property type="term" value="P:negative regulation of cell size"/>
    <property type="evidence" value="ECO:0007669"/>
    <property type="project" value="EnsemblMetazoa"/>
</dbReference>
<dbReference type="InterPro" id="IPR001245">
    <property type="entry name" value="Ser-Thr/Tyr_kinase_cat_dom"/>
</dbReference>
<evidence type="ECO:0000256" key="16">
    <source>
        <dbReference type="SAM" id="SignalP"/>
    </source>
</evidence>
<keyword evidence="9" id="KW-0472">Membrane</keyword>
<keyword evidence="4" id="KW-0812">Transmembrane</keyword>
<dbReference type="PANTHER" id="PTHR11920">
    <property type="entry name" value="GUANYLYL CYCLASE"/>
    <property type="match status" value="1"/>
</dbReference>
<dbReference type="InterPro" id="IPR000719">
    <property type="entry name" value="Prot_kinase_dom"/>
</dbReference>
<dbReference type="Pfam" id="PF07701">
    <property type="entry name" value="HNOBA"/>
    <property type="match status" value="1"/>
</dbReference>
<dbReference type="GO" id="GO:0004672">
    <property type="term" value="F:protein kinase activity"/>
    <property type="evidence" value="ECO:0007669"/>
    <property type="project" value="InterPro"/>
</dbReference>
<dbReference type="Pfam" id="PF07714">
    <property type="entry name" value="PK_Tyr_Ser-Thr"/>
    <property type="match status" value="1"/>
</dbReference>
<keyword evidence="12 14" id="KW-0456">Lyase</keyword>
<dbReference type="EMBL" id="CH954178">
    <property type="protein sequence ID" value="KQS43890.1"/>
    <property type="molecule type" value="Genomic_DNA"/>
</dbReference>
<dbReference type="InterPro" id="IPR001054">
    <property type="entry name" value="A/G_cyclase"/>
</dbReference>
<dbReference type="FunFam" id="3.30.70.1230:FF:000004">
    <property type="entry name" value="Guanylate cyclase"/>
    <property type="match status" value="1"/>
</dbReference>
<dbReference type="SMART" id="SM00044">
    <property type="entry name" value="CYCc"/>
    <property type="match status" value="1"/>
</dbReference>
<evidence type="ECO:0000256" key="7">
    <source>
        <dbReference type="ARBA" id="ARBA00022989"/>
    </source>
</evidence>
<evidence type="ECO:0000259" key="17">
    <source>
        <dbReference type="PROSITE" id="PS50011"/>
    </source>
</evidence>
<dbReference type="InterPro" id="IPR050401">
    <property type="entry name" value="Cyclic_nucleotide_synthase"/>
</dbReference>
<dbReference type="SUPFAM" id="SSF56112">
    <property type="entry name" value="Protein kinase-like (PK-like)"/>
    <property type="match status" value="1"/>
</dbReference>
<feature type="domain" description="Protein kinase" evidence="17">
    <location>
        <begin position="563"/>
        <end position="880"/>
    </location>
</feature>
<dbReference type="InterPro" id="IPR011009">
    <property type="entry name" value="Kinase-like_dom_sf"/>
</dbReference>
<evidence type="ECO:0000313" key="20">
    <source>
        <dbReference type="Proteomes" id="UP000008711"/>
    </source>
</evidence>
<dbReference type="FunFam" id="3.40.50.2300:FF:000265">
    <property type="entry name" value="Guanylate cyclase"/>
    <property type="match status" value="1"/>
</dbReference>
<dbReference type="InterPro" id="IPR029787">
    <property type="entry name" value="Nucleotide_cyclase"/>
</dbReference>
<evidence type="ECO:0000256" key="11">
    <source>
        <dbReference type="ARBA" id="ARBA00023180"/>
    </source>
</evidence>
<dbReference type="CDD" id="cd14042">
    <property type="entry name" value="PK_GC-A_B"/>
    <property type="match status" value="1"/>
</dbReference>
<sequence>MFAHPCPAPAGIYHSGLLQPLLLLLLLLAFSNFRPTHGEVFTLGYITASQRRPGNLDYNRPGLTISGAISLAVEEVNAGRLRDRGHSLQFVVAETYGEEVVSIRQTAALWTQQVAAYIGPQETCVHEGRMAAAFNLPMISYYCTHRDPSNKADFPTFARTRPPDTQISKSVVALLLAFNWTQVSFLYLDDASGQYQPVAETILSTLTDAGVSIRDIRTWNTIYHHGFMDNPFEALVEQTYANTRIYLILGHYYEHVGLMVSLQRRGILSKGDYFVVGIDIEQYDPAKPEKYLRGLLLEDVEPLAVQAFQSYLGIVPTASVSFATFANEVCPLTGPDSDVIDALHPPFARLIIVGPFATLTTHSDPHFVLVLQVNKYMERPPFNFPNPLGPFGGVKQISAEAAYLYDAVHLYAKALMEVLDSGGRPRNGSAIVAAIKGSRYRSAMGYHVYIDENGDAAGNYTVLARGSVRNGRNQTVLGLRPVGTFIHRNSSFSSISKALPDLKLFIPIDWVGGTRPAAAPRCGFGGEKCVNYTGEISAAIAGGALLLLSLVSLVLYRNWRYEQELDSLLWKIDFREVQIHENEREQQSQKQTRSTHPLIRTSQVSLSSNPDADFRYTTIFTPIGLYKGQLYAIKKVRKKSVDITREMKKELKLLRDARHDNICAFIGACTDPPNICIISEYCTRGSLKDILENEDVKLDNMFIASMVADIIRGVIYLHDSPIRFHGALCTSNCLVDSRWVVKLTDFGLFAFKQGIEDSSTDMQHMSAKCLKLLYRAPELLRQGPSSLVMGTQRGDAYSFGILLYEMHVRRGPFGETGLTPMQCLQKVLQPQDYLNPYRPSLQPLETAFDCVSECLRECWAERPEDRPDFKTIRTKLRPLRKGMRPNIFDNMMAMMEKYANNLEALVDDRTDQLQEEKKKTDALLHEMLPRCVADQLKKGHKVDPEHYEQVSIYFSDIVGFTAMSAECTPLQVVDFLNDLYTCFDSIIGHYDVYKVETIGDAYMVVSGLPLRNGDLHAAEIATMSLHLLSAVSEFKIRHRPTNRLLLRIGIHSGPVCAGVVGLKMPRYCLFGDTVNTASRMESSGVPLKIHCSWQCRQLLERLGGYHFAERGVISMKGKGDQRTYWLLGEDEEARTRRTYERSQRRGSRALNKFIQGTIKQAQEQANEYGIRSSLKQKNLPRNSLTRSSSLESPKKLRFAAGSLLEHHRYHSDEALLEVDSYTGLRRSSGGSTQSRYEETTLSLTLSCQSIEIVGGQHSKRRPSSYPTANTPLLMNHVEV</sequence>
<dbReference type="Pfam" id="PF01094">
    <property type="entry name" value="ANF_receptor"/>
    <property type="match status" value="1"/>
</dbReference>
<dbReference type="KEGG" id="der:6545440"/>
<dbReference type="Gene3D" id="3.30.70.1230">
    <property type="entry name" value="Nucleotide cyclase"/>
    <property type="match status" value="1"/>
</dbReference>
<keyword evidence="7" id="KW-1133">Transmembrane helix</keyword>
<evidence type="ECO:0000256" key="8">
    <source>
        <dbReference type="ARBA" id="ARBA00023134"/>
    </source>
</evidence>
<comment type="subcellular location">
    <subcellularLocation>
        <location evidence="2">Cell membrane</location>
        <topology evidence="2">Single-pass type I membrane protein</topology>
    </subcellularLocation>
</comment>
<dbReference type="GO" id="GO:0007168">
    <property type="term" value="P:receptor guanylyl cyclase signaling pathway"/>
    <property type="evidence" value="ECO:0007669"/>
    <property type="project" value="TreeGrafter"/>
</dbReference>
<dbReference type="InterPro" id="IPR018297">
    <property type="entry name" value="A/G_cyclase_CS"/>
</dbReference>
<dbReference type="GO" id="GO:0005886">
    <property type="term" value="C:plasma membrane"/>
    <property type="evidence" value="ECO:0007669"/>
    <property type="project" value="UniProtKB-SubCell"/>
</dbReference>
<keyword evidence="13 15" id="KW-0141">cGMP biosynthesis</keyword>
<accession>A0A0Q5UJB7</accession>
<keyword evidence="6" id="KW-0547">Nucleotide-binding</keyword>
<dbReference type="AlphaFoldDB" id="A0A0Q5UJB7"/>
<dbReference type="GO" id="GO:0007030">
    <property type="term" value="P:Golgi organization"/>
    <property type="evidence" value="ECO:0007669"/>
    <property type="project" value="EnsemblMetazoa"/>
</dbReference>
<dbReference type="Gene3D" id="3.40.50.2300">
    <property type="match status" value="3"/>
</dbReference>
<keyword evidence="10" id="KW-0675">Receptor</keyword>
<comment type="catalytic activity">
    <reaction evidence="1 15">
        <text>GTP = 3',5'-cyclic GMP + diphosphate</text>
        <dbReference type="Rhea" id="RHEA:13665"/>
        <dbReference type="ChEBI" id="CHEBI:33019"/>
        <dbReference type="ChEBI" id="CHEBI:37565"/>
        <dbReference type="ChEBI" id="CHEBI:57746"/>
        <dbReference type="EC" id="4.6.1.2"/>
    </reaction>
</comment>
<organism evidence="19 20">
    <name type="scientific">Drosophila erecta</name>
    <name type="common">Fruit fly</name>
    <dbReference type="NCBI Taxonomy" id="7220"/>
    <lineage>
        <taxon>Eukaryota</taxon>
        <taxon>Metazoa</taxon>
        <taxon>Ecdysozoa</taxon>
        <taxon>Arthropoda</taxon>
        <taxon>Hexapoda</taxon>
        <taxon>Insecta</taxon>
        <taxon>Pterygota</taxon>
        <taxon>Neoptera</taxon>
        <taxon>Endopterygota</taxon>
        <taxon>Diptera</taxon>
        <taxon>Brachycera</taxon>
        <taxon>Muscomorpha</taxon>
        <taxon>Ephydroidea</taxon>
        <taxon>Drosophilidae</taxon>
        <taxon>Drosophila</taxon>
        <taxon>Sophophora</taxon>
    </lineage>
</organism>
<evidence type="ECO:0000256" key="13">
    <source>
        <dbReference type="ARBA" id="ARBA00023293"/>
    </source>
</evidence>
<keyword evidence="8" id="KW-0342">GTP-binding</keyword>
<dbReference type="PANTHER" id="PTHR11920:SF335">
    <property type="entry name" value="GUANYLATE CYCLASE"/>
    <property type="match status" value="1"/>
</dbReference>
<evidence type="ECO:0000256" key="9">
    <source>
        <dbReference type="ARBA" id="ARBA00023136"/>
    </source>
</evidence>
<dbReference type="GO" id="GO:0035556">
    <property type="term" value="P:intracellular signal transduction"/>
    <property type="evidence" value="ECO:0007669"/>
    <property type="project" value="InterPro"/>
</dbReference>
<feature type="domain" description="Guanylate cyclase" evidence="18">
    <location>
        <begin position="951"/>
        <end position="1081"/>
    </location>
</feature>
<evidence type="ECO:0000256" key="2">
    <source>
        <dbReference type="ARBA" id="ARBA00004251"/>
    </source>
</evidence>
<dbReference type="GO" id="GO:0045931">
    <property type="term" value="P:positive regulation of mitotic cell cycle"/>
    <property type="evidence" value="ECO:0007669"/>
    <property type="project" value="EnsemblMetazoa"/>
</dbReference>
<dbReference type="InterPro" id="IPR028082">
    <property type="entry name" value="Peripla_BP_I"/>
</dbReference>
<evidence type="ECO:0000259" key="18">
    <source>
        <dbReference type="PROSITE" id="PS50125"/>
    </source>
</evidence>
<dbReference type="FunFam" id="3.40.50.2300:FF:000311">
    <property type="entry name" value="Guanylate cyclase"/>
    <property type="match status" value="1"/>
</dbReference>
<keyword evidence="5 16" id="KW-0732">Signal</keyword>
<gene>
    <name evidence="19" type="primary">Dere\GG15646</name>
    <name evidence="19" type="synonym">dere_GLEANR_15703</name>
    <name evidence="19" type="synonym">GG15646</name>
    <name evidence="19" type="ORF">Dere_GG15646</name>
</gene>
<protein>
    <recommendedName>
        <fullName evidence="3 15">Guanylate cyclase</fullName>
        <ecNumber evidence="3 15">4.6.1.2</ecNumber>
    </recommendedName>
</protein>
<dbReference type="GO" id="GO:0008284">
    <property type="term" value="P:positive regulation of cell population proliferation"/>
    <property type="evidence" value="ECO:0007669"/>
    <property type="project" value="EnsemblMetazoa"/>
</dbReference>
<feature type="chain" id="PRO_5006264584" description="Guanylate cyclase" evidence="16">
    <location>
        <begin position="39"/>
        <end position="1279"/>
    </location>
</feature>